<dbReference type="EMBL" id="LT546645">
    <property type="protein sequence ID" value="SAI71810.1"/>
    <property type="molecule type" value="Genomic_DNA"/>
</dbReference>
<organism evidence="3 4">
    <name type="scientific">Bordetella trematum</name>
    <dbReference type="NCBI Taxonomy" id="123899"/>
    <lineage>
        <taxon>Bacteria</taxon>
        <taxon>Pseudomonadati</taxon>
        <taxon>Pseudomonadota</taxon>
        <taxon>Betaproteobacteria</taxon>
        <taxon>Burkholderiales</taxon>
        <taxon>Alcaligenaceae</taxon>
        <taxon>Bordetella</taxon>
    </lineage>
</organism>
<sequence>MNFETRHPLQPYWNAAAAPLQAQALDQALEHGLFDALAREPARAVEVAQRLALEPRATALWLDLLWSMALLQRHVGQDSAAPRYLASPLARQFFAGQAAQACAQAWRYRADLLAAMAASWPELLRDGVKPQGPAAPRGSWAQAARVQIGQEQTAVTAPAVLRLLQSLPPLPSQGRFLDLGGARGMWPSPWRRPCRNGTGRSGMSPRPQAWPRKTSCAPGCKRAWARVAAI</sequence>
<dbReference type="SUPFAM" id="SSF46785">
    <property type="entry name" value="Winged helix' DNA-binding domain"/>
    <property type="match status" value="1"/>
</dbReference>
<proteinExistence type="predicted"/>
<dbReference type="PATRIC" id="fig|123899.6.peg.2912"/>
<dbReference type="Pfam" id="PF08100">
    <property type="entry name" value="Dimerisation"/>
    <property type="match status" value="1"/>
</dbReference>
<dbReference type="eggNOG" id="COG2226">
    <property type="taxonomic scope" value="Bacteria"/>
</dbReference>
<evidence type="ECO:0000313" key="3">
    <source>
        <dbReference type="EMBL" id="SAI71810.1"/>
    </source>
</evidence>
<dbReference type="InterPro" id="IPR036390">
    <property type="entry name" value="WH_DNA-bd_sf"/>
</dbReference>
<reference evidence="3 4" key="1">
    <citation type="submission" date="2016-04" db="EMBL/GenBank/DDBJ databases">
        <authorList>
            <consortium name="Pathogen Informatics"/>
        </authorList>
    </citation>
    <scope>NUCLEOTIDE SEQUENCE [LARGE SCALE GENOMIC DNA]</scope>
    <source>
        <strain evidence="3 4">H044680328</strain>
    </source>
</reference>
<evidence type="ECO:0000256" key="1">
    <source>
        <dbReference type="SAM" id="MobiDB-lite"/>
    </source>
</evidence>
<evidence type="ECO:0000313" key="4">
    <source>
        <dbReference type="Proteomes" id="UP000076825"/>
    </source>
</evidence>
<evidence type="ECO:0000259" key="2">
    <source>
        <dbReference type="Pfam" id="PF08100"/>
    </source>
</evidence>
<dbReference type="AlphaFoldDB" id="A0A157SMX5"/>
<gene>
    <name evidence="3" type="ORF">SAMEA3906487_02922</name>
</gene>
<feature type="domain" description="O-methyltransferase dimerisation" evidence="2">
    <location>
        <begin position="22"/>
        <end position="94"/>
    </location>
</feature>
<dbReference type="Gene3D" id="1.10.10.10">
    <property type="entry name" value="Winged helix-like DNA-binding domain superfamily/Winged helix DNA-binding domain"/>
    <property type="match status" value="1"/>
</dbReference>
<dbReference type="Proteomes" id="UP000076825">
    <property type="component" value="Chromosome 1"/>
</dbReference>
<dbReference type="RefSeq" id="WP_167350350.1">
    <property type="nucleotide sequence ID" value="NZ_LT546645.1"/>
</dbReference>
<dbReference type="InterPro" id="IPR012967">
    <property type="entry name" value="COMT_dimerisation"/>
</dbReference>
<dbReference type="GO" id="GO:0046983">
    <property type="term" value="F:protein dimerization activity"/>
    <property type="evidence" value="ECO:0007669"/>
    <property type="project" value="InterPro"/>
</dbReference>
<dbReference type="InterPro" id="IPR036388">
    <property type="entry name" value="WH-like_DNA-bd_sf"/>
</dbReference>
<keyword evidence="4" id="KW-1185">Reference proteome</keyword>
<feature type="region of interest" description="Disordered" evidence="1">
    <location>
        <begin position="188"/>
        <end position="215"/>
    </location>
</feature>
<name>A0A157SMX5_9BORD</name>
<accession>A0A157SMX5</accession>
<protein>
    <recommendedName>
        <fullName evidence="2">O-methyltransferase dimerisation domain-containing protein</fullName>
    </recommendedName>
</protein>
<dbReference type="KEGG" id="btrm:SAMEA390648702922"/>
<dbReference type="STRING" id="123899.SAMEA3906487_02922"/>